<accession>A0A6G0YDF7</accession>
<evidence type="ECO:0000313" key="1">
    <source>
        <dbReference type="EMBL" id="KAF0753641.1"/>
    </source>
</evidence>
<comment type="caution">
    <text evidence="1">The sequence shown here is derived from an EMBL/GenBank/DDBJ whole genome shotgun (WGS) entry which is preliminary data.</text>
</comment>
<protein>
    <submittedName>
        <fullName evidence="1">Uncharacterized protein</fullName>
    </submittedName>
</protein>
<reference evidence="1 2" key="1">
    <citation type="submission" date="2019-08" db="EMBL/GenBank/DDBJ databases">
        <title>Whole genome of Aphis craccivora.</title>
        <authorList>
            <person name="Voronova N.V."/>
            <person name="Shulinski R.S."/>
            <person name="Bandarenka Y.V."/>
            <person name="Zhorov D.G."/>
            <person name="Warner D."/>
        </authorList>
    </citation>
    <scope>NUCLEOTIDE SEQUENCE [LARGE SCALE GENOMIC DNA]</scope>
    <source>
        <strain evidence="1">180601</strain>
        <tissue evidence="1">Whole Body</tissue>
    </source>
</reference>
<dbReference type="Proteomes" id="UP000478052">
    <property type="component" value="Unassembled WGS sequence"/>
</dbReference>
<dbReference type="AlphaFoldDB" id="A0A6G0YDF7"/>
<proteinExistence type="predicted"/>
<dbReference type="EMBL" id="VUJU01004670">
    <property type="protein sequence ID" value="KAF0753641.1"/>
    <property type="molecule type" value="Genomic_DNA"/>
</dbReference>
<evidence type="ECO:0000313" key="2">
    <source>
        <dbReference type="Proteomes" id="UP000478052"/>
    </source>
</evidence>
<sequence length="92" mass="11100">MMLRVFSIDPEGKLIENLVLTTHKEPCIKFLTFFDHPKLFIDTSKKNSHTNLKFQWYITQKGFHDAFENYWKFFTFDPPKYQLDSLSYQKQG</sequence>
<keyword evidence="2" id="KW-1185">Reference proteome</keyword>
<name>A0A6G0YDF7_APHCR</name>
<organism evidence="1 2">
    <name type="scientific">Aphis craccivora</name>
    <name type="common">Cowpea aphid</name>
    <dbReference type="NCBI Taxonomy" id="307492"/>
    <lineage>
        <taxon>Eukaryota</taxon>
        <taxon>Metazoa</taxon>
        <taxon>Ecdysozoa</taxon>
        <taxon>Arthropoda</taxon>
        <taxon>Hexapoda</taxon>
        <taxon>Insecta</taxon>
        <taxon>Pterygota</taxon>
        <taxon>Neoptera</taxon>
        <taxon>Paraneoptera</taxon>
        <taxon>Hemiptera</taxon>
        <taxon>Sternorrhyncha</taxon>
        <taxon>Aphidomorpha</taxon>
        <taxon>Aphidoidea</taxon>
        <taxon>Aphididae</taxon>
        <taxon>Aphidini</taxon>
        <taxon>Aphis</taxon>
        <taxon>Aphis</taxon>
    </lineage>
</organism>
<gene>
    <name evidence="1" type="ORF">FWK35_00017585</name>
</gene>